<proteinExistence type="predicted"/>
<organism evidence="1 2">
    <name type="scientific">Fasciola gigantica</name>
    <name type="common">Giant liver fluke</name>
    <dbReference type="NCBI Taxonomy" id="46835"/>
    <lineage>
        <taxon>Eukaryota</taxon>
        <taxon>Metazoa</taxon>
        <taxon>Spiralia</taxon>
        <taxon>Lophotrochozoa</taxon>
        <taxon>Platyhelminthes</taxon>
        <taxon>Trematoda</taxon>
        <taxon>Digenea</taxon>
        <taxon>Plagiorchiida</taxon>
        <taxon>Echinostomata</taxon>
        <taxon>Echinostomatoidea</taxon>
        <taxon>Fasciolidae</taxon>
        <taxon>Fasciola</taxon>
    </lineage>
</organism>
<sequence>MLPNLNHGLDFSSQPFVLKSDEDDPMIPDKPIVPDLQTPGVNGIFAYPVSGKDFNSKLSLKQIVDGEHRAEGKYLCPIGGKVTGGGFILLPQEGLFSAGLKRYDNISVARTTDYSYLTLSVKSLSLLRLVAIGVC</sequence>
<comment type="caution">
    <text evidence="1">The sequence shown here is derived from an EMBL/GenBank/DDBJ whole genome shotgun (WGS) entry which is preliminary data.</text>
</comment>
<dbReference type="EMBL" id="SUNJ01001186">
    <property type="protein sequence ID" value="TPP66997.1"/>
    <property type="molecule type" value="Genomic_DNA"/>
</dbReference>
<evidence type="ECO:0000313" key="1">
    <source>
        <dbReference type="EMBL" id="TPP66997.1"/>
    </source>
</evidence>
<dbReference type="STRING" id="46835.A0A504Z8G6"/>
<gene>
    <name evidence="1" type="ORF">FGIG_09766</name>
</gene>
<evidence type="ECO:0000313" key="2">
    <source>
        <dbReference type="Proteomes" id="UP000316759"/>
    </source>
</evidence>
<dbReference type="AlphaFoldDB" id="A0A504Z8G6"/>
<dbReference type="Proteomes" id="UP000316759">
    <property type="component" value="Unassembled WGS sequence"/>
</dbReference>
<protein>
    <submittedName>
        <fullName evidence="1">Putative zinc finger protein</fullName>
    </submittedName>
</protein>
<accession>A0A504Z8G6</accession>
<keyword evidence="2" id="KW-1185">Reference proteome</keyword>
<dbReference type="OrthoDB" id="654211at2759"/>
<name>A0A504Z8G6_FASGI</name>
<reference evidence="1 2" key="1">
    <citation type="submission" date="2019-04" db="EMBL/GenBank/DDBJ databases">
        <title>Annotation for the trematode Fasciola gigantica.</title>
        <authorList>
            <person name="Choi Y.-J."/>
        </authorList>
    </citation>
    <scope>NUCLEOTIDE SEQUENCE [LARGE SCALE GENOMIC DNA]</scope>
    <source>
        <strain evidence="1">Uganda_cow_1</strain>
    </source>
</reference>